<protein>
    <recommendedName>
        <fullName evidence="3">tRNA threonylcarbamoyladenosine biosynthesis protein TsaE</fullName>
    </recommendedName>
    <alternativeName>
        <fullName evidence="10">t(6)A37 threonylcarbamoyladenosine biosynthesis protein TsaE</fullName>
    </alternativeName>
</protein>
<evidence type="ECO:0000256" key="10">
    <source>
        <dbReference type="ARBA" id="ARBA00032441"/>
    </source>
</evidence>
<sequence length="141" mass="16540">MQEQYNLDELPKIAKMILEKANSKVFAFYGRMGIGKTTLLREIVKQLGTTDSVSSPTFSLVNEYQYPNGLIYHFDFYRIDNEEEAYDIGFEEYLYSPNYVFIEWPEKIENLLPNTYTEIKITEVPTNITERNISIKNITIN</sequence>
<keyword evidence="4" id="KW-0963">Cytoplasm</keyword>
<keyword evidence="7" id="KW-0547">Nucleotide-binding</keyword>
<evidence type="ECO:0000256" key="1">
    <source>
        <dbReference type="ARBA" id="ARBA00004496"/>
    </source>
</evidence>
<dbReference type="GO" id="GO:0005524">
    <property type="term" value="F:ATP binding"/>
    <property type="evidence" value="ECO:0007669"/>
    <property type="project" value="UniProtKB-KW"/>
</dbReference>
<evidence type="ECO:0000256" key="9">
    <source>
        <dbReference type="ARBA" id="ARBA00022842"/>
    </source>
</evidence>
<name>A0A840EEZ0_9FLAO</name>
<dbReference type="GO" id="GO:0002949">
    <property type="term" value="P:tRNA threonylcarbamoyladenosine modification"/>
    <property type="evidence" value="ECO:0007669"/>
    <property type="project" value="InterPro"/>
</dbReference>
<keyword evidence="9" id="KW-0460">Magnesium</keyword>
<dbReference type="Proteomes" id="UP000553034">
    <property type="component" value="Unassembled WGS sequence"/>
</dbReference>
<evidence type="ECO:0000313" key="11">
    <source>
        <dbReference type="EMBL" id="MBB4117752.1"/>
    </source>
</evidence>
<evidence type="ECO:0000256" key="7">
    <source>
        <dbReference type="ARBA" id="ARBA00022741"/>
    </source>
</evidence>
<organism evidence="11 12">
    <name type="scientific">Mesonia hippocampi</name>
    <dbReference type="NCBI Taxonomy" id="1628250"/>
    <lineage>
        <taxon>Bacteria</taxon>
        <taxon>Pseudomonadati</taxon>
        <taxon>Bacteroidota</taxon>
        <taxon>Flavobacteriia</taxon>
        <taxon>Flavobacteriales</taxon>
        <taxon>Flavobacteriaceae</taxon>
        <taxon>Mesonia</taxon>
    </lineage>
</organism>
<dbReference type="NCBIfam" id="TIGR00150">
    <property type="entry name" value="T6A_YjeE"/>
    <property type="match status" value="1"/>
</dbReference>
<accession>A0A840EEZ0</accession>
<comment type="caution">
    <text evidence="11">The sequence shown here is derived from an EMBL/GenBank/DDBJ whole genome shotgun (WGS) entry which is preliminary data.</text>
</comment>
<evidence type="ECO:0000256" key="3">
    <source>
        <dbReference type="ARBA" id="ARBA00019010"/>
    </source>
</evidence>
<keyword evidence="12" id="KW-1185">Reference proteome</keyword>
<dbReference type="GO" id="GO:0005737">
    <property type="term" value="C:cytoplasm"/>
    <property type="evidence" value="ECO:0007669"/>
    <property type="project" value="UniProtKB-SubCell"/>
</dbReference>
<reference evidence="11 12" key="1">
    <citation type="submission" date="2020-08" db="EMBL/GenBank/DDBJ databases">
        <title>Genomic Encyclopedia of Type Strains, Phase IV (KMG-IV): sequencing the most valuable type-strain genomes for metagenomic binning, comparative biology and taxonomic classification.</title>
        <authorList>
            <person name="Goeker M."/>
        </authorList>
    </citation>
    <scope>NUCLEOTIDE SEQUENCE [LARGE SCALE GENOMIC DNA]</scope>
    <source>
        <strain evidence="11 12">DSM 29568</strain>
    </source>
</reference>
<dbReference type="EMBL" id="JACIFO010000001">
    <property type="protein sequence ID" value="MBB4117752.1"/>
    <property type="molecule type" value="Genomic_DNA"/>
</dbReference>
<keyword evidence="6" id="KW-0479">Metal-binding</keyword>
<comment type="similarity">
    <text evidence="2">Belongs to the TsaE family.</text>
</comment>
<dbReference type="Pfam" id="PF02367">
    <property type="entry name" value="TsaE"/>
    <property type="match status" value="1"/>
</dbReference>
<keyword evidence="5" id="KW-0819">tRNA processing</keyword>
<dbReference type="AlphaFoldDB" id="A0A840EEZ0"/>
<evidence type="ECO:0000256" key="2">
    <source>
        <dbReference type="ARBA" id="ARBA00007599"/>
    </source>
</evidence>
<evidence type="ECO:0000313" key="12">
    <source>
        <dbReference type="Proteomes" id="UP000553034"/>
    </source>
</evidence>
<proteinExistence type="inferred from homology"/>
<dbReference type="PANTHER" id="PTHR33540:SF2">
    <property type="entry name" value="TRNA THREONYLCARBAMOYLADENOSINE BIOSYNTHESIS PROTEIN TSAE"/>
    <property type="match status" value="1"/>
</dbReference>
<evidence type="ECO:0000256" key="6">
    <source>
        <dbReference type="ARBA" id="ARBA00022723"/>
    </source>
</evidence>
<gene>
    <name evidence="11" type="ORF">GGR32_000024</name>
</gene>
<dbReference type="SUPFAM" id="SSF52540">
    <property type="entry name" value="P-loop containing nucleoside triphosphate hydrolases"/>
    <property type="match status" value="1"/>
</dbReference>
<dbReference type="GO" id="GO:0046872">
    <property type="term" value="F:metal ion binding"/>
    <property type="evidence" value="ECO:0007669"/>
    <property type="project" value="UniProtKB-KW"/>
</dbReference>
<dbReference type="InterPro" id="IPR027417">
    <property type="entry name" value="P-loop_NTPase"/>
</dbReference>
<evidence type="ECO:0000256" key="4">
    <source>
        <dbReference type="ARBA" id="ARBA00022490"/>
    </source>
</evidence>
<evidence type="ECO:0000256" key="5">
    <source>
        <dbReference type="ARBA" id="ARBA00022694"/>
    </source>
</evidence>
<comment type="subcellular location">
    <subcellularLocation>
        <location evidence="1">Cytoplasm</location>
    </subcellularLocation>
</comment>
<keyword evidence="8" id="KW-0067">ATP-binding</keyword>
<dbReference type="PANTHER" id="PTHR33540">
    <property type="entry name" value="TRNA THREONYLCARBAMOYLADENOSINE BIOSYNTHESIS PROTEIN TSAE"/>
    <property type="match status" value="1"/>
</dbReference>
<dbReference type="InterPro" id="IPR003442">
    <property type="entry name" value="T6A_TsaE"/>
</dbReference>
<dbReference type="RefSeq" id="WP_183475415.1">
    <property type="nucleotide sequence ID" value="NZ_JACIFO010000001.1"/>
</dbReference>
<dbReference type="Gene3D" id="3.40.50.300">
    <property type="entry name" value="P-loop containing nucleotide triphosphate hydrolases"/>
    <property type="match status" value="1"/>
</dbReference>
<evidence type="ECO:0000256" key="8">
    <source>
        <dbReference type="ARBA" id="ARBA00022840"/>
    </source>
</evidence>